<gene>
    <name evidence="3" type="ORF">WMO25_07325</name>
</gene>
<accession>A0ABV1B5W4</accession>
<proteinExistence type="predicted"/>
<evidence type="ECO:0000313" key="4">
    <source>
        <dbReference type="Proteomes" id="UP001469749"/>
    </source>
</evidence>
<organism evidence="3 4">
    <name type="scientific">Coprococcus intestinihominis</name>
    <dbReference type="NCBI Taxonomy" id="3133154"/>
    <lineage>
        <taxon>Bacteria</taxon>
        <taxon>Bacillati</taxon>
        <taxon>Bacillota</taxon>
        <taxon>Clostridia</taxon>
        <taxon>Lachnospirales</taxon>
        <taxon>Lachnospiraceae</taxon>
        <taxon>Coprococcus</taxon>
    </lineage>
</organism>
<dbReference type="PANTHER" id="PTHR35579">
    <property type="entry name" value="CRISPR SYSTEM CMS ENDORIBONUCLEASE CSM3"/>
    <property type="match status" value="1"/>
</dbReference>
<dbReference type="Proteomes" id="UP001469749">
    <property type="component" value="Unassembled WGS sequence"/>
</dbReference>
<reference evidence="3 4" key="1">
    <citation type="submission" date="2024-03" db="EMBL/GenBank/DDBJ databases">
        <title>Human intestinal bacterial collection.</title>
        <authorList>
            <person name="Pauvert C."/>
            <person name="Hitch T.C.A."/>
            <person name="Clavel T."/>
        </authorList>
    </citation>
    <scope>NUCLEOTIDE SEQUENCE [LARGE SCALE GENOMIC DNA]</scope>
    <source>
        <strain evidence="3 4">CLA-AA-H190</strain>
    </source>
</reference>
<dbReference type="CDD" id="cd09726">
    <property type="entry name" value="RAMP_I_III"/>
    <property type="match status" value="2"/>
</dbReference>
<feature type="domain" description="CRISPR type III-associated protein" evidence="2">
    <location>
        <begin position="261"/>
        <end position="408"/>
    </location>
</feature>
<dbReference type="InterPro" id="IPR052216">
    <property type="entry name" value="CRISPR_Csm3_endoribonuclease"/>
</dbReference>
<dbReference type="RefSeq" id="WP_349084762.1">
    <property type="nucleotide sequence ID" value="NZ_JBBMEK010000070.1"/>
</dbReference>
<dbReference type="Pfam" id="PF03787">
    <property type="entry name" value="RAMPs"/>
    <property type="match status" value="2"/>
</dbReference>
<evidence type="ECO:0000313" key="3">
    <source>
        <dbReference type="EMBL" id="MEQ2364906.1"/>
    </source>
</evidence>
<keyword evidence="4" id="KW-1185">Reference proteome</keyword>
<name>A0ABV1B5W4_9FIRM</name>
<dbReference type="InterPro" id="IPR005537">
    <property type="entry name" value="RAMP_III_fam"/>
</dbReference>
<dbReference type="EMBL" id="JBBMEK010000070">
    <property type="protein sequence ID" value="MEQ2364906.1"/>
    <property type="molecule type" value="Genomic_DNA"/>
</dbReference>
<dbReference type="PANTHER" id="PTHR35579:SF6">
    <property type="entry name" value="DUF324 DOMAIN-CONTAINING PROTEIN"/>
    <property type="match status" value="1"/>
</dbReference>
<sequence>MSAILKRKVLYLKVRFISPISVSSGIDEWTDSDVLRDCDDKPFISGSSIAGAMRAYLEKEKTEPCLMGYSKRAKSDKDKDEGRMSALFISDLTFDENPVFNIRDNVALNDNKVSVTENKFDIEILESGALGHFFMEIAIRENDDEEKMKHDISKIICGINAGEIRLGSKKTRGFGVFKVTCIQEYDYTKKNYLEYADAYDEKKWADAGVSDNRLEEWLKMKEWQPKQIRIEMPLQMRGGISIRQYAARKGEPDYVQLMDHNQPVIPGSSLAGAIRHRVKDILNELKSNGVEVPGQIDKIMDTAFGYVNREAACASNIIISESVIEKASGLTMTRTGVSRFESAAKQGALYQEKTYVNGILSVKVSVHRSKNPKDERWIMGLLLMALKDMQNGFLAVGGQTAIGRGVFSANGPILIDGKEGKEDDFITNFLINMQ</sequence>
<comment type="caution">
    <text evidence="3">The sequence shown here is derived from an EMBL/GenBank/DDBJ whole genome shotgun (WGS) entry which is preliminary data.</text>
</comment>
<feature type="domain" description="CRISPR type III-associated protein" evidence="2">
    <location>
        <begin position="14"/>
        <end position="178"/>
    </location>
</feature>
<evidence type="ECO:0000256" key="1">
    <source>
        <dbReference type="ARBA" id="ARBA00023118"/>
    </source>
</evidence>
<evidence type="ECO:0000259" key="2">
    <source>
        <dbReference type="Pfam" id="PF03787"/>
    </source>
</evidence>
<keyword evidence="1" id="KW-0051">Antiviral defense</keyword>
<protein>
    <submittedName>
        <fullName evidence="3">RAMP superfamily CRISPR-associated protein</fullName>
    </submittedName>
</protein>